<feature type="compositionally biased region" description="Polar residues" evidence="1">
    <location>
        <begin position="408"/>
        <end position="427"/>
    </location>
</feature>
<dbReference type="Proteomes" id="UP000027265">
    <property type="component" value="Unassembled WGS sequence"/>
</dbReference>
<feature type="compositionally biased region" description="Low complexity" evidence="1">
    <location>
        <begin position="437"/>
        <end position="447"/>
    </location>
</feature>
<name>A0A067Q1K5_9AGAM</name>
<dbReference type="EMBL" id="KL197719">
    <property type="protein sequence ID" value="KDQ57387.1"/>
    <property type="molecule type" value="Genomic_DNA"/>
</dbReference>
<gene>
    <name evidence="2" type="ORF">JAAARDRAFT_193726</name>
</gene>
<evidence type="ECO:0000256" key="1">
    <source>
        <dbReference type="SAM" id="MobiDB-lite"/>
    </source>
</evidence>
<accession>A0A067Q1K5</accession>
<dbReference type="HOGENOM" id="CLU_493515_0_0_1"/>
<proteinExistence type="predicted"/>
<keyword evidence="3" id="KW-1185">Reference proteome</keyword>
<evidence type="ECO:0000313" key="3">
    <source>
        <dbReference type="Proteomes" id="UP000027265"/>
    </source>
</evidence>
<sequence length="552" mass="60301">MSGAFGARYGNPPRSVQPVSKLNKKAPAADASVRSVHATAVTLNPRGGNMNNISLGPFDDVDDESTIALDQEVLHQLDTDSFETVRARVEEFTLYYKDKVLKDAVKLANVFIEACWACGDVGDIVVCFGCQARLCLTRAPTLSGCVLPIAGFDCNCFSSLQYEIIHTKYERYVFQKQCIPTAVITLNHGIRSAILRHLTYLTVAGEYRFSPSMLYWMDLTLAHNTLKGDKSHFFIIFDTHSDTSTGNLVFGGTPQKGFLSARTSEVMEAFIGPNFIDALPGMTGIKGCFFLTCSPLLSVSSSRLALEDLVKMNHFSYMIVFCSGSVVPSNVVLNLAKTITNSIVYPTDIFSAVETGFAANMRALIHTPIAVITKHTKHIVDNVSKKENPSTVDSNRSSSVSIDVASTPAISQSSLGAPSPSESTSTSKHTKMRYPIKSKASTATPSSTVPFAKYSSTTLSLFGLQAEFAPHLLSHEEGWKDIQHYWIPYPIPTLPYIWKTGEEHQVETTALQAAAKAVRKAAKRGRHFGCVHGDELVPMAVDVSRDDMDVID</sequence>
<feature type="region of interest" description="Disordered" evidence="1">
    <location>
        <begin position="407"/>
        <end position="447"/>
    </location>
</feature>
<organism evidence="2 3">
    <name type="scientific">Jaapia argillacea MUCL 33604</name>
    <dbReference type="NCBI Taxonomy" id="933084"/>
    <lineage>
        <taxon>Eukaryota</taxon>
        <taxon>Fungi</taxon>
        <taxon>Dikarya</taxon>
        <taxon>Basidiomycota</taxon>
        <taxon>Agaricomycotina</taxon>
        <taxon>Agaricomycetes</taxon>
        <taxon>Agaricomycetidae</taxon>
        <taxon>Jaapiales</taxon>
        <taxon>Jaapiaceae</taxon>
        <taxon>Jaapia</taxon>
    </lineage>
</organism>
<evidence type="ECO:0000313" key="2">
    <source>
        <dbReference type="EMBL" id="KDQ57387.1"/>
    </source>
</evidence>
<dbReference type="AlphaFoldDB" id="A0A067Q1K5"/>
<dbReference type="OrthoDB" id="2620490at2759"/>
<protein>
    <submittedName>
        <fullName evidence="2">Uncharacterized protein</fullName>
    </submittedName>
</protein>
<dbReference type="InParanoid" id="A0A067Q1K5"/>
<reference evidence="3" key="1">
    <citation type="journal article" date="2014" name="Proc. Natl. Acad. Sci. U.S.A.">
        <title>Extensive sampling of basidiomycete genomes demonstrates inadequacy of the white-rot/brown-rot paradigm for wood decay fungi.</title>
        <authorList>
            <person name="Riley R."/>
            <person name="Salamov A.A."/>
            <person name="Brown D.W."/>
            <person name="Nagy L.G."/>
            <person name="Floudas D."/>
            <person name="Held B.W."/>
            <person name="Levasseur A."/>
            <person name="Lombard V."/>
            <person name="Morin E."/>
            <person name="Otillar R."/>
            <person name="Lindquist E.A."/>
            <person name="Sun H."/>
            <person name="LaButti K.M."/>
            <person name="Schmutz J."/>
            <person name="Jabbour D."/>
            <person name="Luo H."/>
            <person name="Baker S.E."/>
            <person name="Pisabarro A.G."/>
            <person name="Walton J.D."/>
            <person name="Blanchette R.A."/>
            <person name="Henrissat B."/>
            <person name="Martin F."/>
            <person name="Cullen D."/>
            <person name="Hibbett D.S."/>
            <person name="Grigoriev I.V."/>
        </authorList>
    </citation>
    <scope>NUCLEOTIDE SEQUENCE [LARGE SCALE GENOMIC DNA]</scope>
    <source>
        <strain evidence="3">MUCL 33604</strain>
    </source>
</reference>
<feature type="region of interest" description="Disordered" evidence="1">
    <location>
        <begin position="1"/>
        <end position="30"/>
    </location>
</feature>